<accession>A0A089YAP6</accession>
<evidence type="ECO:0000256" key="1">
    <source>
        <dbReference type="SAM" id="Phobius"/>
    </source>
</evidence>
<dbReference type="EMBL" id="CP009455">
    <property type="protein sequence ID" value="AIR88898.1"/>
    <property type="molecule type" value="Genomic_DNA"/>
</dbReference>
<dbReference type="Proteomes" id="UP000029493">
    <property type="component" value="Chromosome"/>
</dbReference>
<feature type="transmembrane region" description="Helical" evidence="1">
    <location>
        <begin position="6"/>
        <end position="30"/>
    </location>
</feature>
<dbReference type="KEGG" id="psw:LK03_06290"/>
<keyword evidence="1" id="KW-0812">Transmembrane</keyword>
<feature type="transmembrane region" description="Helical" evidence="1">
    <location>
        <begin position="51"/>
        <end position="71"/>
    </location>
</feature>
<dbReference type="RefSeq" id="WP_038411536.1">
    <property type="nucleotide sequence ID" value="NZ_CP009455.1"/>
</dbReference>
<keyword evidence="1" id="KW-1133">Transmembrane helix</keyword>
<name>A0A089YAP6_9PSED</name>
<proteinExistence type="predicted"/>
<evidence type="ECO:0000313" key="2">
    <source>
        <dbReference type="EMBL" id="AIR88898.1"/>
    </source>
</evidence>
<protein>
    <submittedName>
        <fullName evidence="2">Uncharacterized protein</fullName>
    </submittedName>
</protein>
<reference evidence="2 3" key="1">
    <citation type="submission" date="2014-09" db="EMBL/GenBank/DDBJ databases">
        <authorList>
            <person name="Chan K.-G."/>
        </authorList>
    </citation>
    <scope>NUCLEOTIDE SEQUENCE [LARGE SCALE GENOMIC DNA]</scope>
    <source>
        <strain evidence="2 3">ND07</strain>
    </source>
</reference>
<feature type="transmembrane region" description="Helical" evidence="1">
    <location>
        <begin position="77"/>
        <end position="98"/>
    </location>
</feature>
<dbReference type="OrthoDB" id="5457135at2"/>
<gene>
    <name evidence="2" type="ORF">LK03_06290</name>
</gene>
<evidence type="ECO:0000313" key="3">
    <source>
        <dbReference type="Proteomes" id="UP000029493"/>
    </source>
</evidence>
<organism evidence="2 3">
    <name type="scientific">Pseudomonas cremoricolorata</name>
    <dbReference type="NCBI Taxonomy" id="157783"/>
    <lineage>
        <taxon>Bacteria</taxon>
        <taxon>Pseudomonadati</taxon>
        <taxon>Pseudomonadota</taxon>
        <taxon>Gammaproteobacteria</taxon>
        <taxon>Pseudomonadales</taxon>
        <taxon>Pseudomonadaceae</taxon>
        <taxon>Pseudomonas</taxon>
    </lineage>
</organism>
<keyword evidence="1" id="KW-0472">Membrane</keyword>
<sequence length="105" mass="11070">MTTDCNLMLTFGAALSLAAALLHVAVIIGGPSWYHLFGAGKRFVRAAERGSWYPPLVTSAIALVLCGWSLYALSGAGVILISSVVCLIYGVVHLIGLAQTWHSLV</sequence>
<keyword evidence="3" id="KW-1185">Reference proteome</keyword>
<dbReference type="AlphaFoldDB" id="A0A089YAP6"/>